<dbReference type="Pfam" id="PF03159">
    <property type="entry name" value="XRN_N"/>
    <property type="match status" value="1"/>
</dbReference>
<keyword evidence="8" id="KW-1185">Reference proteome</keyword>
<dbReference type="OrthoDB" id="372487at2759"/>
<sequence>MAWRFHGIDALNLDGIDTITHSSISPQAAAAKEAAQRLDLIKSSARARARAREMGVPRFYRWLSERYPKINSVIKDQALLPVFDNLYLDMNGIIHACSHPEGATSTPSERDMLLSIFAYVDRIVKHIVRPQKVLFIAVDGVAPRAKLNQQRSRRFAAAKESARSQGDEDGGFDRNCITPGTAFMARIGDKLRGYIRWKMGQDAAWSRLRVVYSGANVPGEGEHKIMQYIRAHRDDGNTPTRHCMYGNDADLIMLGLCTHEPYFTLLREVIDFGANNRLRDTPVNARSTVFKQSRSSDFQLLHLSILREYIQLEFCCSPPASYASHIDARTSVGPRARKNGAGRSNELGIAWRQGVSGRSVDLERLVDDFVFLTFFVGNDFLPHSPSLDIGEHAFNRVFDAYKRQLATWPPGDYLTDAGDIANAHRLQRFISELGAMEPAILADRRREAEREQRRFSRSHNGKTIPDGTENVTAASAPGLTNSDREKYYLRTLGISSLVDQQIVDAGIATESKTMIDWNSARDPSTGNTYFYNATTKETAWMCPVGVPKDATTIEPKLVRCSQNVIKRLSAAFVEGLAWCLAYYVKGCVDWRWFFPCHYCPMLSDVVNVATALAGAHFEVSAPLRPLEQLMSCLPPASARLLPRPHRALMLEDSSPLHDFYPSDFDVDMEGKRNPWEGVNLLPFIEVDRLLNVVEATCQDSALAADERKRSLFGRSVIFSVDATIATKHRPAAAPVTATDVEASLEDGGDIMGVLESDEHPYIEDPWLIYGPPLRAALKPGCLSPMPGFPSLHALPITSVALKALKLNCFGSPSRYETMCLNLPSPVHAPNEKPNAVSSSVAAALMGKSVFVDWPMTHEALLVAVTGGGNYYSAGGSETAAVNVRGLDATATKSFNVACAAAANRALVGSGNPGDGGVDIGAVDVVLTVRLMQGLRRDAATGALKKTYGRKATDIPLQLALSVPPNAHMEDPRFQETKAGVASTRFLSGSRVIIQSGPRRGRVGTVRRSEDSRNTVTVELVVEDVEPQFGLGIAAALADKYASASLAATELGVREDVLAACCGSVLARDDDRGYIYDLGLRLCIEDGAFVAPGFCRAERTTSDTRACDWSQSNDMLTHSDAPRHVRRGTRFEYSAKAIRLVATYLKRFPAVFDAVGDVLASTSTGSKAACDVNGRPPVTFAAASRIFGHEEPEACLLEVCKWLAGLPTATTARMPITTRAMSPDAVAAVQRAATKRAAIRSRATAASESVTLSATDVRSEMEATDFLSSARIIDPNANLTPPRLGERVVTCNVDQLGAPFGHRGTVIATHAHSGTVDVVFDTPFVGGTSLQGACDNFRGLLCPWSSLLTMRDPTLDEEAMSASDAIHAVSSTSPAAAKLTSRLKDHRIAKGPDGTSGFAIPRSAGHHRAQPQMNSAPEAFIRGRPGVLSRTSLTATVPPVAPKRRFGDETAPIHVTPALAKSQPLIQPESTLVVPCAPIIRAQSDFEVNAPPVHPQRPTATTLQTSDRPAPDTLTSISSSVPQKLVAPKAPSLKMAPPLAARPCQVWSASTEDRLAALERKLDQAVNVSATTRPAIEQQPTGLSYGYQPSTNPLVNSDSTGESSSTFRYVPVPTATRRMQRNSRIAIASTLMLPSSLLGMGPVTPSSGRPEGSTDDSAPDS</sequence>
<dbReference type="EMBL" id="CAKKNE010000004">
    <property type="protein sequence ID" value="CAH0373702.1"/>
    <property type="molecule type" value="Genomic_DNA"/>
</dbReference>
<dbReference type="GO" id="GO:0004534">
    <property type="term" value="F:5'-3' RNA exonuclease activity"/>
    <property type="evidence" value="ECO:0007669"/>
    <property type="project" value="TreeGrafter"/>
</dbReference>
<keyword evidence="1" id="KW-0540">Nuclease</keyword>
<accession>A0A8J2WYM1</accession>
<organism evidence="7 8">
    <name type="scientific">Pelagomonas calceolata</name>
    <dbReference type="NCBI Taxonomy" id="35677"/>
    <lineage>
        <taxon>Eukaryota</taxon>
        <taxon>Sar</taxon>
        <taxon>Stramenopiles</taxon>
        <taxon>Ochrophyta</taxon>
        <taxon>Pelagophyceae</taxon>
        <taxon>Pelagomonadales</taxon>
        <taxon>Pelagomonadaceae</taxon>
        <taxon>Pelagomonas</taxon>
    </lineage>
</organism>
<feature type="compositionally biased region" description="Polar residues" evidence="5">
    <location>
        <begin position="1497"/>
        <end position="1515"/>
    </location>
</feature>
<feature type="region of interest" description="Disordered" evidence="5">
    <location>
        <begin position="1635"/>
        <end position="1660"/>
    </location>
</feature>
<dbReference type="Pfam" id="PF18129">
    <property type="entry name" value="SH3_12"/>
    <property type="match status" value="1"/>
</dbReference>
<evidence type="ECO:0000313" key="7">
    <source>
        <dbReference type="EMBL" id="CAH0373702.1"/>
    </source>
</evidence>
<feature type="compositionally biased region" description="Polar residues" evidence="5">
    <location>
        <begin position="1578"/>
        <end position="1606"/>
    </location>
</feature>
<feature type="region of interest" description="Disordered" evidence="5">
    <location>
        <begin position="1578"/>
        <end position="1608"/>
    </location>
</feature>
<evidence type="ECO:0000256" key="2">
    <source>
        <dbReference type="ARBA" id="ARBA00022801"/>
    </source>
</evidence>
<comment type="similarity">
    <text evidence="4">Belongs to the 5'-3' exonuclease family.</text>
</comment>
<keyword evidence="3" id="KW-0269">Exonuclease</keyword>
<dbReference type="InterPro" id="IPR004859">
    <property type="entry name" value="Xrn1_N"/>
</dbReference>
<dbReference type="SUPFAM" id="SSF51045">
    <property type="entry name" value="WW domain"/>
    <property type="match status" value="1"/>
</dbReference>
<dbReference type="Pfam" id="PF18332">
    <property type="entry name" value="XRN1_D1"/>
    <property type="match status" value="1"/>
</dbReference>
<dbReference type="Gene3D" id="3.40.50.12390">
    <property type="match status" value="2"/>
</dbReference>
<dbReference type="InterPro" id="IPR001202">
    <property type="entry name" value="WW_dom"/>
</dbReference>
<dbReference type="Gene3D" id="1.25.40.1050">
    <property type="match status" value="1"/>
</dbReference>
<dbReference type="Gene3D" id="2.170.260.40">
    <property type="match status" value="1"/>
</dbReference>
<dbReference type="Gene3D" id="2.30.30.750">
    <property type="match status" value="1"/>
</dbReference>
<evidence type="ECO:0000256" key="1">
    <source>
        <dbReference type="ARBA" id="ARBA00022722"/>
    </source>
</evidence>
<proteinExistence type="inferred from homology"/>
<dbReference type="InterPro" id="IPR036020">
    <property type="entry name" value="WW_dom_sf"/>
</dbReference>
<dbReference type="PROSITE" id="PS50020">
    <property type="entry name" value="WW_DOMAIN_2"/>
    <property type="match status" value="1"/>
</dbReference>
<feature type="compositionally biased region" description="Polar residues" evidence="5">
    <location>
        <begin position="469"/>
        <end position="478"/>
    </location>
</feature>
<evidence type="ECO:0000256" key="3">
    <source>
        <dbReference type="ARBA" id="ARBA00022839"/>
    </source>
</evidence>
<dbReference type="InterPro" id="IPR041412">
    <property type="entry name" value="Xrn1_helical"/>
</dbReference>
<evidence type="ECO:0000259" key="6">
    <source>
        <dbReference type="PROSITE" id="PS50020"/>
    </source>
</evidence>
<dbReference type="PANTHER" id="PTHR12341">
    <property type="entry name" value="5'-&gt;3' EXORIBONUCLEASE"/>
    <property type="match status" value="1"/>
</dbReference>
<dbReference type="CDD" id="cd18673">
    <property type="entry name" value="PIN_XRN1-2-like"/>
    <property type="match status" value="1"/>
</dbReference>
<protein>
    <recommendedName>
        <fullName evidence="6">WW domain-containing protein</fullName>
    </recommendedName>
</protein>
<feature type="domain" description="WW" evidence="6">
    <location>
        <begin position="517"/>
        <end position="545"/>
    </location>
</feature>
<dbReference type="GO" id="GO:0000956">
    <property type="term" value="P:nuclear-transcribed mRNA catabolic process"/>
    <property type="evidence" value="ECO:0007669"/>
    <property type="project" value="TreeGrafter"/>
</dbReference>
<comment type="caution">
    <text evidence="7">The sequence shown here is derived from an EMBL/GenBank/DDBJ whole genome shotgun (WGS) entry which is preliminary data.</text>
</comment>
<feature type="region of interest" description="Disordered" evidence="5">
    <location>
        <begin position="1488"/>
        <end position="1515"/>
    </location>
</feature>
<dbReference type="Proteomes" id="UP000789595">
    <property type="component" value="Unassembled WGS sequence"/>
</dbReference>
<dbReference type="InterPro" id="IPR027073">
    <property type="entry name" value="5_3_exoribonuclease"/>
</dbReference>
<dbReference type="GO" id="GO:0005634">
    <property type="term" value="C:nucleus"/>
    <property type="evidence" value="ECO:0007669"/>
    <property type="project" value="TreeGrafter"/>
</dbReference>
<dbReference type="GO" id="GO:0003723">
    <property type="term" value="F:RNA binding"/>
    <property type="evidence" value="ECO:0007669"/>
    <property type="project" value="TreeGrafter"/>
</dbReference>
<dbReference type="InterPro" id="IPR041385">
    <property type="entry name" value="SH3_12"/>
</dbReference>
<keyword evidence="2" id="KW-0378">Hydrolase</keyword>
<dbReference type="InterPro" id="IPR047008">
    <property type="entry name" value="XRN1_SH3_sf"/>
</dbReference>
<evidence type="ECO:0000256" key="4">
    <source>
        <dbReference type="ARBA" id="ARBA00038299"/>
    </source>
</evidence>
<feature type="region of interest" description="Disordered" evidence="5">
    <location>
        <begin position="448"/>
        <end position="478"/>
    </location>
</feature>
<evidence type="ECO:0000313" key="8">
    <source>
        <dbReference type="Proteomes" id="UP000789595"/>
    </source>
</evidence>
<dbReference type="InterPro" id="IPR047007">
    <property type="entry name" value="XRN1_D1_sf"/>
</dbReference>
<dbReference type="SMART" id="SM00456">
    <property type="entry name" value="WW"/>
    <property type="match status" value="1"/>
</dbReference>
<reference evidence="7" key="1">
    <citation type="submission" date="2021-11" db="EMBL/GenBank/DDBJ databases">
        <authorList>
            <consortium name="Genoscope - CEA"/>
            <person name="William W."/>
        </authorList>
    </citation>
    <scope>NUCLEOTIDE SEQUENCE</scope>
</reference>
<dbReference type="InterPro" id="IPR040992">
    <property type="entry name" value="XRN1_D1"/>
</dbReference>
<dbReference type="Gene3D" id="2.20.70.10">
    <property type="match status" value="1"/>
</dbReference>
<name>A0A8J2WYM1_9STRA</name>
<dbReference type="PANTHER" id="PTHR12341:SF7">
    <property type="entry name" value="5'-3' EXORIBONUCLEASE 1"/>
    <property type="match status" value="1"/>
</dbReference>
<evidence type="ECO:0000256" key="5">
    <source>
        <dbReference type="SAM" id="MobiDB-lite"/>
    </source>
</evidence>
<dbReference type="Pfam" id="PF17846">
    <property type="entry name" value="XRN_M"/>
    <property type="match status" value="1"/>
</dbReference>
<gene>
    <name evidence="7" type="ORF">PECAL_4P09290</name>
</gene>